<accession>Q10WC6</accession>
<dbReference type="PANTHER" id="PTHR23026:SF90">
    <property type="entry name" value="IODOTYROSINE DEIODINASE 1"/>
    <property type="match status" value="1"/>
</dbReference>
<dbReference type="InterPro" id="IPR050627">
    <property type="entry name" value="Nitroreductase/BluB"/>
</dbReference>
<dbReference type="NCBIfam" id="TIGR02476">
    <property type="entry name" value="BluB"/>
    <property type="match status" value="1"/>
</dbReference>
<feature type="domain" description="Nitroreductase" evidence="4">
    <location>
        <begin position="33"/>
        <end position="195"/>
    </location>
</feature>
<dbReference type="STRING" id="203124.Tery_4461"/>
<dbReference type="InterPro" id="IPR012825">
    <property type="entry name" value="BluB"/>
</dbReference>
<keyword evidence="2" id="KW-0288">FMN</keyword>
<dbReference type="EMBL" id="CP000393">
    <property type="protein sequence ID" value="ABG53448.1"/>
    <property type="molecule type" value="Genomic_DNA"/>
</dbReference>
<dbReference type="AlphaFoldDB" id="Q10WC6"/>
<dbReference type="EC" id="1.16.8.1" evidence="5"/>
<evidence type="ECO:0000256" key="1">
    <source>
        <dbReference type="ARBA" id="ARBA00022630"/>
    </source>
</evidence>
<name>Q10WC6_TRIEI</name>
<evidence type="ECO:0000256" key="2">
    <source>
        <dbReference type="ARBA" id="ARBA00022643"/>
    </source>
</evidence>
<organism evidence="5">
    <name type="scientific">Trichodesmium erythraeum (strain IMS101)</name>
    <dbReference type="NCBI Taxonomy" id="203124"/>
    <lineage>
        <taxon>Bacteria</taxon>
        <taxon>Bacillati</taxon>
        <taxon>Cyanobacteriota</taxon>
        <taxon>Cyanophyceae</taxon>
        <taxon>Oscillatoriophycideae</taxon>
        <taxon>Oscillatoriales</taxon>
        <taxon>Microcoleaceae</taxon>
        <taxon>Trichodesmium</taxon>
    </lineage>
</organism>
<dbReference type="GO" id="GO:0016491">
    <property type="term" value="F:oxidoreductase activity"/>
    <property type="evidence" value="ECO:0007669"/>
    <property type="project" value="UniProtKB-KW"/>
</dbReference>
<protein>
    <submittedName>
        <fullName evidence="5">Cob(II)yrinic acid a,c-diamide reductase</fullName>
        <ecNumber evidence="5">1.16.8.1</ecNumber>
    </submittedName>
</protein>
<dbReference type="Pfam" id="PF00881">
    <property type="entry name" value="Nitroreductase"/>
    <property type="match status" value="1"/>
</dbReference>
<dbReference type="Gene3D" id="3.40.109.10">
    <property type="entry name" value="NADH Oxidase"/>
    <property type="match status" value="1"/>
</dbReference>
<evidence type="ECO:0000313" key="5">
    <source>
        <dbReference type="EMBL" id="ABG53448.1"/>
    </source>
</evidence>
<dbReference type="PANTHER" id="PTHR23026">
    <property type="entry name" value="NADPH NITROREDUCTASE"/>
    <property type="match status" value="1"/>
</dbReference>
<dbReference type="InterPro" id="IPR029479">
    <property type="entry name" value="Nitroreductase"/>
</dbReference>
<dbReference type="eggNOG" id="COG0778">
    <property type="taxonomic scope" value="Bacteria"/>
</dbReference>
<dbReference type="HOGENOM" id="CLU_070764_3_1_3"/>
<reference evidence="5" key="1">
    <citation type="submission" date="2006-06" db="EMBL/GenBank/DDBJ databases">
        <title>Complete sequence of Trichodesmium erythraeum IMS101.</title>
        <authorList>
            <consortium name="US DOE Joint Genome Institute"/>
            <person name="Copeland A."/>
            <person name="Lucas S."/>
            <person name="Lapidus A."/>
            <person name="Barry K."/>
            <person name="Detter J.C."/>
            <person name="Glavina del Rio T."/>
            <person name="Hammon N."/>
            <person name="Israni S."/>
            <person name="Dalin E."/>
            <person name="Tice H."/>
            <person name="Pitluck S."/>
            <person name="Kiss H."/>
            <person name="Munk A.C."/>
            <person name="Brettin T."/>
            <person name="Bruce D."/>
            <person name="Han C."/>
            <person name="Tapia R."/>
            <person name="Gilna P."/>
            <person name="Schmutz J."/>
            <person name="Larimer F."/>
            <person name="Land M."/>
            <person name="Hauser L."/>
            <person name="Kyrpides N."/>
            <person name="Kim E."/>
            <person name="Richardson P."/>
        </authorList>
    </citation>
    <scope>NUCLEOTIDE SEQUENCE [LARGE SCALE GENOMIC DNA]</scope>
    <source>
        <strain evidence="5">IMS101</strain>
    </source>
</reference>
<keyword evidence="3 5" id="KW-0560">Oxidoreductase</keyword>
<dbReference type="SUPFAM" id="SSF55469">
    <property type="entry name" value="FMN-dependent nitroreductase-like"/>
    <property type="match status" value="1"/>
</dbReference>
<keyword evidence="1" id="KW-0285">Flavoprotein</keyword>
<dbReference type="InterPro" id="IPR000415">
    <property type="entry name" value="Nitroreductase-like"/>
</dbReference>
<evidence type="ECO:0000256" key="3">
    <source>
        <dbReference type="ARBA" id="ARBA00023002"/>
    </source>
</evidence>
<sequence length="227" mass="26051">MLKNLSNKTEKNDMKGRAFTEQESQVLADIIINRRTEFGKNFISKEIPDSIVERLLSAALHAPSVGFSQPWEFIIIRDPLIKAKVKDSFIKENEKAKKIFKDRPFYNQLQLEGITAAPVNIAVFYKPSPNSVVGQTSQEKFGPYSVCLAIQNLWLMARAENLGLGWVSILDEKEVKMILNAPLENELIAYLCIGYVTEFTERPLLEITNWEKRKLKESIIYYDGYQN</sequence>
<proteinExistence type="predicted"/>
<dbReference type="KEGG" id="ter:Tery_4461"/>
<gene>
    <name evidence="5" type="ordered locus">Tery_4461</name>
</gene>
<evidence type="ECO:0000259" key="4">
    <source>
        <dbReference type="Pfam" id="PF00881"/>
    </source>
</evidence>